<sequence length="95" mass="10703">LYWSEFAGRTLNHKYPGNPNKNKANTEATKEADECGKHTIVASEPTTYDEGEWHLIGRNSTLAVDEKGTETEEPIRYNEQKLNAGSSNKSEYPSR</sequence>
<evidence type="ECO:0000313" key="1">
    <source>
        <dbReference type="EMBL" id="KAK3060770.1"/>
    </source>
</evidence>
<feature type="non-terminal residue" evidence="1">
    <location>
        <position position="1"/>
    </location>
</feature>
<keyword evidence="2" id="KW-1185">Reference proteome</keyword>
<accession>A0ACC3D2A3</accession>
<proteinExistence type="predicted"/>
<protein>
    <submittedName>
        <fullName evidence="1">Uncharacterized protein</fullName>
    </submittedName>
</protein>
<reference evidence="1" key="1">
    <citation type="submission" date="2024-09" db="EMBL/GenBank/DDBJ databases">
        <title>Black Yeasts Isolated from many extreme environments.</title>
        <authorList>
            <person name="Coleine C."/>
            <person name="Stajich J.E."/>
            <person name="Selbmann L."/>
        </authorList>
    </citation>
    <scope>NUCLEOTIDE SEQUENCE</scope>
    <source>
        <strain evidence="1">CCFEE 5737</strain>
    </source>
</reference>
<dbReference type="EMBL" id="JAWDJW010008302">
    <property type="protein sequence ID" value="KAK3060770.1"/>
    <property type="molecule type" value="Genomic_DNA"/>
</dbReference>
<organism evidence="1 2">
    <name type="scientific">Coniosporium uncinatum</name>
    <dbReference type="NCBI Taxonomy" id="93489"/>
    <lineage>
        <taxon>Eukaryota</taxon>
        <taxon>Fungi</taxon>
        <taxon>Dikarya</taxon>
        <taxon>Ascomycota</taxon>
        <taxon>Pezizomycotina</taxon>
        <taxon>Dothideomycetes</taxon>
        <taxon>Dothideomycetes incertae sedis</taxon>
        <taxon>Coniosporium</taxon>
    </lineage>
</organism>
<gene>
    <name evidence="1" type="ORF">LTS18_007728</name>
</gene>
<name>A0ACC3D2A3_9PEZI</name>
<comment type="caution">
    <text evidence="1">The sequence shown here is derived from an EMBL/GenBank/DDBJ whole genome shotgun (WGS) entry which is preliminary data.</text>
</comment>
<dbReference type="Proteomes" id="UP001186974">
    <property type="component" value="Unassembled WGS sequence"/>
</dbReference>
<evidence type="ECO:0000313" key="2">
    <source>
        <dbReference type="Proteomes" id="UP001186974"/>
    </source>
</evidence>